<reference evidence="3 4" key="1">
    <citation type="submission" date="2024-08" db="EMBL/GenBank/DDBJ databases">
        <title>Insights into the chromosomal genome structure of Flemingia macrophylla.</title>
        <authorList>
            <person name="Ding Y."/>
            <person name="Zhao Y."/>
            <person name="Bi W."/>
            <person name="Wu M."/>
            <person name="Zhao G."/>
            <person name="Gong Y."/>
            <person name="Li W."/>
            <person name="Zhang P."/>
        </authorList>
    </citation>
    <scope>NUCLEOTIDE SEQUENCE [LARGE SCALE GENOMIC DNA]</scope>
    <source>
        <strain evidence="3">DYQJB</strain>
        <tissue evidence="3">Leaf</tissue>
    </source>
</reference>
<sequence>MEAHPNAASMLRSRAIIPPPPPLLALTLPSPLPSPSLSVTVARPCSRNRKPSFHRFPLFSDLRTMTISKCYSHCGPIPGPPEPDSLHTLVVVSFYKFVDFPHHALLRNPLKQLCQRLRVSGGIILAPEGINGSICGTREAVEEVLAFVESDDRLKGLRRTESPVSPEEEALHHGHSAASPLAAGEDAPFRWDHVRVKLKKEIVTLGMPAVSPIERVGKYVGPEEWNALITDPDTVVIDVRNNYETRIGKFKGAVDPCTTSFREFPSWVEEHFQLTKTDDDEHPNVEENSVQTVEKEMENRKQDMPRVAMYCTGGIRCEKATSLLLSKGFKEVFHLEGGILKYLEEVPETESLWEGECFVFDKRVSVEHGLVPGNFKLCYGCKQPVSDADMEAPEFEYGVSCPHCFSLKSDEEKERARARQRQFERWGIIGGPDKGRPTQEPDSAKPDQLSRSI</sequence>
<feature type="compositionally biased region" description="Basic and acidic residues" evidence="1">
    <location>
        <begin position="433"/>
        <end position="445"/>
    </location>
</feature>
<feature type="region of interest" description="Disordered" evidence="1">
    <location>
        <begin position="157"/>
        <end position="180"/>
    </location>
</feature>
<dbReference type="Gene3D" id="3.30.70.100">
    <property type="match status" value="1"/>
</dbReference>
<evidence type="ECO:0000256" key="1">
    <source>
        <dbReference type="SAM" id="MobiDB-lite"/>
    </source>
</evidence>
<dbReference type="SMART" id="SM00450">
    <property type="entry name" value="RHOD"/>
    <property type="match status" value="1"/>
</dbReference>
<feature type="domain" description="Rhodanese" evidence="2">
    <location>
        <begin position="230"/>
        <end position="351"/>
    </location>
</feature>
<organism evidence="3 4">
    <name type="scientific">Flemingia macrophylla</name>
    <dbReference type="NCBI Taxonomy" id="520843"/>
    <lineage>
        <taxon>Eukaryota</taxon>
        <taxon>Viridiplantae</taxon>
        <taxon>Streptophyta</taxon>
        <taxon>Embryophyta</taxon>
        <taxon>Tracheophyta</taxon>
        <taxon>Spermatophyta</taxon>
        <taxon>Magnoliopsida</taxon>
        <taxon>eudicotyledons</taxon>
        <taxon>Gunneridae</taxon>
        <taxon>Pentapetalae</taxon>
        <taxon>rosids</taxon>
        <taxon>fabids</taxon>
        <taxon>Fabales</taxon>
        <taxon>Fabaceae</taxon>
        <taxon>Papilionoideae</taxon>
        <taxon>50 kb inversion clade</taxon>
        <taxon>NPAAA clade</taxon>
        <taxon>indigoferoid/millettioid clade</taxon>
        <taxon>Phaseoleae</taxon>
        <taxon>Flemingia</taxon>
    </lineage>
</organism>
<feature type="region of interest" description="Disordered" evidence="1">
    <location>
        <begin position="415"/>
        <end position="453"/>
    </location>
</feature>
<dbReference type="InterPro" id="IPR036873">
    <property type="entry name" value="Rhodanese-like_dom_sf"/>
</dbReference>
<dbReference type="SUPFAM" id="SSF52821">
    <property type="entry name" value="Rhodanese/Cell cycle control phosphatase"/>
    <property type="match status" value="1"/>
</dbReference>
<dbReference type="InterPro" id="IPR020936">
    <property type="entry name" value="TrhO"/>
</dbReference>
<proteinExistence type="inferred from homology"/>
<dbReference type="InterPro" id="IPR040503">
    <property type="entry name" value="TRHO_N"/>
</dbReference>
<dbReference type="CDD" id="cd01518">
    <property type="entry name" value="RHOD_YceA"/>
    <property type="match status" value="1"/>
</dbReference>
<dbReference type="Proteomes" id="UP001603857">
    <property type="component" value="Unassembled WGS sequence"/>
</dbReference>
<dbReference type="PANTHER" id="PTHR43268">
    <property type="entry name" value="THIOSULFATE SULFURTRANSFERASE/RHODANESE-LIKE DOMAIN-CONTAINING PROTEIN 2"/>
    <property type="match status" value="1"/>
</dbReference>
<protein>
    <recommendedName>
        <fullName evidence="2">Rhodanese domain-containing protein</fullName>
    </recommendedName>
</protein>
<feature type="compositionally biased region" description="Basic and acidic residues" evidence="1">
    <location>
        <begin position="415"/>
        <end position="424"/>
    </location>
</feature>
<dbReference type="AlphaFoldDB" id="A0ABD1L3L9"/>
<name>A0ABD1L3L9_9FABA</name>
<evidence type="ECO:0000313" key="4">
    <source>
        <dbReference type="Proteomes" id="UP001603857"/>
    </source>
</evidence>
<dbReference type="InterPro" id="IPR001763">
    <property type="entry name" value="Rhodanese-like_dom"/>
</dbReference>
<gene>
    <name evidence="3" type="ORF">Fmac_031976</name>
</gene>
<evidence type="ECO:0000259" key="2">
    <source>
        <dbReference type="PROSITE" id="PS50206"/>
    </source>
</evidence>
<dbReference type="Pfam" id="PF00581">
    <property type="entry name" value="Rhodanese"/>
    <property type="match status" value="1"/>
</dbReference>
<accession>A0ABD1L3L9</accession>
<evidence type="ECO:0000313" key="3">
    <source>
        <dbReference type="EMBL" id="KAL2318100.1"/>
    </source>
</evidence>
<dbReference type="PANTHER" id="PTHR43268:SF3">
    <property type="entry name" value="RHODANESE-LIKE DOMAIN-CONTAINING PROTEIN 7-RELATED"/>
    <property type="match status" value="1"/>
</dbReference>
<comment type="caution">
    <text evidence="3">The sequence shown here is derived from an EMBL/GenBank/DDBJ whole genome shotgun (WGS) entry which is preliminary data.</text>
</comment>
<dbReference type="HAMAP" id="MF_00469">
    <property type="entry name" value="TrhO"/>
    <property type="match status" value="1"/>
</dbReference>
<dbReference type="PROSITE" id="PS50206">
    <property type="entry name" value="RHODANESE_3"/>
    <property type="match status" value="1"/>
</dbReference>
<dbReference type="EMBL" id="JBGMDY010000011">
    <property type="protein sequence ID" value="KAL2318100.1"/>
    <property type="molecule type" value="Genomic_DNA"/>
</dbReference>
<dbReference type="Pfam" id="PF17773">
    <property type="entry name" value="UPF0176_N"/>
    <property type="match status" value="1"/>
</dbReference>
<dbReference type="Gene3D" id="3.40.250.10">
    <property type="entry name" value="Rhodanese-like domain"/>
    <property type="match status" value="1"/>
</dbReference>
<keyword evidence="4" id="KW-1185">Reference proteome</keyword>